<dbReference type="Pfam" id="PF24517">
    <property type="entry name" value="CBM96"/>
    <property type="match status" value="1"/>
</dbReference>
<sequence length="146" mass="17141">MLSQYYERFEADATLNLRFSNCVFDDQSFGASFPIIILNPSQNTVINCFEFVNCIFKQKSSWSTERFRGLVEFDLSKLSKEKELKRAKLKLYCGYLDSPINLSLFEILDDWREHDLTWSNQPPQGRKIAEKYITHADGYIEIDVFT</sequence>
<protein>
    <recommendedName>
        <fullName evidence="4">Carbohydrate-binding module family 96 domain-containing protein</fullName>
    </recommendedName>
</protein>
<dbReference type="InterPro" id="IPR055372">
    <property type="entry name" value="CBM96"/>
</dbReference>
<evidence type="ECO:0000256" key="3">
    <source>
        <dbReference type="ARBA" id="ARBA00022729"/>
    </source>
</evidence>
<evidence type="ECO:0000256" key="2">
    <source>
        <dbReference type="ARBA" id="ARBA00022525"/>
    </source>
</evidence>
<name>A0A075R6X3_BRELA</name>
<gene>
    <name evidence="5" type="ORF">BRLA_c028770</name>
</gene>
<dbReference type="NCBIfam" id="NF033679">
    <property type="entry name" value="DNRLRE_dom"/>
    <property type="match status" value="1"/>
</dbReference>
<dbReference type="STRING" id="1042163.BRLA_c028770"/>
<keyword evidence="3" id="KW-0732">Signal</keyword>
<evidence type="ECO:0000313" key="6">
    <source>
        <dbReference type="Proteomes" id="UP000005850"/>
    </source>
</evidence>
<reference evidence="5 6" key="1">
    <citation type="journal article" date="2011" name="J. Bacteriol.">
        <title>Genome sequence of Brevibacillus laterosporus LMG 15441, a pathogen of invertebrates.</title>
        <authorList>
            <person name="Djukic M."/>
            <person name="Poehlein A."/>
            <person name="Thurmer A."/>
            <person name="Daniel R."/>
        </authorList>
    </citation>
    <scope>NUCLEOTIDE SEQUENCE [LARGE SCALE GENOMIC DNA]</scope>
    <source>
        <strain evidence="5 6">LMG 15441</strain>
    </source>
</reference>
<feature type="domain" description="Carbohydrate-binding module family 96" evidence="4">
    <location>
        <begin position="59"/>
        <end position="144"/>
    </location>
</feature>
<comment type="subcellular location">
    <subcellularLocation>
        <location evidence="1">Secreted</location>
    </subcellularLocation>
</comment>
<dbReference type="GO" id="GO:0005576">
    <property type="term" value="C:extracellular region"/>
    <property type="evidence" value="ECO:0007669"/>
    <property type="project" value="UniProtKB-SubCell"/>
</dbReference>
<dbReference type="KEGG" id="blr:BRLA_c028770"/>
<keyword evidence="2" id="KW-0964">Secreted</keyword>
<proteinExistence type="predicted"/>
<dbReference type="EMBL" id="CP007806">
    <property type="protein sequence ID" value="AIG27191.1"/>
    <property type="molecule type" value="Genomic_DNA"/>
</dbReference>
<keyword evidence="6" id="KW-1185">Reference proteome</keyword>
<accession>A0A075R6X3</accession>
<evidence type="ECO:0000259" key="4">
    <source>
        <dbReference type="Pfam" id="PF24517"/>
    </source>
</evidence>
<dbReference type="HOGENOM" id="CLU_1773856_0_0_9"/>
<evidence type="ECO:0000313" key="5">
    <source>
        <dbReference type="EMBL" id="AIG27191.1"/>
    </source>
</evidence>
<organism evidence="5 6">
    <name type="scientific">Brevibacillus laterosporus LMG 15441</name>
    <dbReference type="NCBI Taxonomy" id="1042163"/>
    <lineage>
        <taxon>Bacteria</taxon>
        <taxon>Bacillati</taxon>
        <taxon>Bacillota</taxon>
        <taxon>Bacilli</taxon>
        <taxon>Bacillales</taxon>
        <taxon>Paenibacillaceae</taxon>
        <taxon>Brevibacillus</taxon>
    </lineage>
</organism>
<dbReference type="Proteomes" id="UP000005850">
    <property type="component" value="Chromosome"/>
</dbReference>
<evidence type="ECO:0000256" key="1">
    <source>
        <dbReference type="ARBA" id="ARBA00004613"/>
    </source>
</evidence>
<dbReference type="AlphaFoldDB" id="A0A075R6X3"/>